<dbReference type="RefSeq" id="YP_003347321.1">
    <property type="nucleotide sequence ID" value="NC_013643.1"/>
</dbReference>
<dbReference type="EMBL" id="GQ478084">
    <property type="protein sequence ID" value="ACZ63927.1"/>
    <property type="molecule type" value="Genomic_DNA"/>
</dbReference>
<proteinExistence type="predicted"/>
<protein>
    <submittedName>
        <fullName evidence="1">Uncharacterized protein gp30</fullName>
    </submittedName>
</protein>
<keyword evidence="2" id="KW-1185">Reference proteome</keyword>
<sequence>MKYKTRYSSIVPKGQTGECIDKVDGEILALLIKFDNGEVFWFMKRDLIEVEDK</sequence>
<organism evidence="1 2">
    <name type="scientific">Enterococcus phage phiFL2A</name>
    <dbReference type="NCBI Taxonomy" id="673835"/>
    <lineage>
        <taxon>Viruses</taxon>
        <taxon>Duplodnaviria</taxon>
        <taxon>Heunggongvirae</taxon>
        <taxon>Uroviricota</taxon>
        <taxon>Caudoviricetes</taxon>
        <taxon>Phifelvirus</taxon>
        <taxon>Phifelvirus FL2</taxon>
    </lineage>
</organism>
<gene>
    <name evidence="1" type="primary">gp30</name>
</gene>
<dbReference type="KEGG" id="vg:8676730"/>
<evidence type="ECO:0000313" key="1">
    <source>
        <dbReference type="EMBL" id="ACZ63927.1"/>
    </source>
</evidence>
<name>D2IZF0_9CAUD</name>
<dbReference type="GeneID" id="8676730"/>
<dbReference type="Proteomes" id="UP000001905">
    <property type="component" value="Segment"/>
</dbReference>
<reference evidence="1 2" key="1">
    <citation type="journal article" date="2010" name="J. Bacteriol.">
        <title>Comparative genomics and transduction potential of Enterococcus faecalis temperate bacteriophages.</title>
        <authorList>
            <person name="Yasmin A."/>
            <person name="Kenny J.G."/>
            <person name="Shankar J."/>
            <person name="Darby A.C."/>
            <person name="Hall N."/>
            <person name="Edwards C."/>
            <person name="Horsburgh M.J."/>
        </authorList>
    </citation>
    <scope>NUCLEOTIDE SEQUENCE</scope>
    <source>
        <strain evidence="1">PhiFL2A</strain>
    </source>
</reference>
<accession>D2IZF0</accession>
<evidence type="ECO:0000313" key="2">
    <source>
        <dbReference type="Proteomes" id="UP000001905"/>
    </source>
</evidence>